<comment type="caution">
    <text evidence="2">The sequence shown here is derived from an EMBL/GenBank/DDBJ whole genome shotgun (WGS) entry which is preliminary data.</text>
</comment>
<evidence type="ECO:0000313" key="3">
    <source>
        <dbReference type="Proteomes" id="UP000279259"/>
    </source>
</evidence>
<feature type="compositionally biased region" description="Polar residues" evidence="1">
    <location>
        <begin position="191"/>
        <end position="208"/>
    </location>
</feature>
<name>A0A427YRC3_9TREE</name>
<dbReference type="AlphaFoldDB" id="A0A427YRC3"/>
<protein>
    <submittedName>
        <fullName evidence="2">Uncharacterized protein</fullName>
    </submittedName>
</protein>
<keyword evidence="3" id="KW-1185">Reference proteome</keyword>
<dbReference type="Proteomes" id="UP000279259">
    <property type="component" value="Unassembled WGS sequence"/>
</dbReference>
<feature type="region of interest" description="Disordered" evidence="1">
    <location>
        <begin position="1"/>
        <end position="31"/>
    </location>
</feature>
<proteinExistence type="predicted"/>
<evidence type="ECO:0000313" key="2">
    <source>
        <dbReference type="EMBL" id="RSH93663.1"/>
    </source>
</evidence>
<feature type="compositionally biased region" description="Basic and acidic residues" evidence="1">
    <location>
        <begin position="1"/>
        <end position="13"/>
    </location>
</feature>
<evidence type="ECO:0000256" key="1">
    <source>
        <dbReference type="SAM" id="MobiDB-lite"/>
    </source>
</evidence>
<gene>
    <name evidence="2" type="ORF">EHS25_006309</name>
</gene>
<reference evidence="2 3" key="1">
    <citation type="submission" date="2018-11" db="EMBL/GenBank/DDBJ databases">
        <title>Genome sequence of Saitozyma podzolica DSM 27192.</title>
        <authorList>
            <person name="Aliyu H."/>
            <person name="Gorte O."/>
            <person name="Ochsenreither K."/>
        </authorList>
    </citation>
    <scope>NUCLEOTIDE SEQUENCE [LARGE SCALE GENOMIC DNA]</scope>
    <source>
        <strain evidence="2 3">DSM 27192</strain>
    </source>
</reference>
<organism evidence="2 3">
    <name type="scientific">Saitozyma podzolica</name>
    <dbReference type="NCBI Taxonomy" id="1890683"/>
    <lineage>
        <taxon>Eukaryota</taxon>
        <taxon>Fungi</taxon>
        <taxon>Dikarya</taxon>
        <taxon>Basidiomycota</taxon>
        <taxon>Agaricomycotina</taxon>
        <taxon>Tremellomycetes</taxon>
        <taxon>Tremellales</taxon>
        <taxon>Trimorphomycetaceae</taxon>
        <taxon>Saitozyma</taxon>
    </lineage>
</organism>
<accession>A0A427YRC3</accession>
<feature type="region of interest" description="Disordered" evidence="1">
    <location>
        <begin position="189"/>
        <end position="228"/>
    </location>
</feature>
<dbReference type="OrthoDB" id="10354178at2759"/>
<dbReference type="EMBL" id="RSCD01000003">
    <property type="protein sequence ID" value="RSH93663.1"/>
    <property type="molecule type" value="Genomic_DNA"/>
</dbReference>
<sequence>MSDRSSLADHESRIGSAAPSAVWKPEDSDSADPGWTLLDSVQLVPTVFWTAWPVPKTSGIATAYAAAVTSDGTAKSILQSGDVPVEQASAFARALELSVELQAAMKGIVREGSQELPAVSSGDAEVHRLYLGLERDNLSSYDNSALYDKALSDLMASNSEHTNSSHHWLDPIIMSQTFPEFFKDHKPDYSSLASTGQAHTQPAQQSSDADSHRDRSPRDGDWLRAQTPRSTLRDELKIFDTRRRGW</sequence>
<feature type="compositionally biased region" description="Basic and acidic residues" evidence="1">
    <location>
        <begin position="209"/>
        <end position="222"/>
    </location>
</feature>